<dbReference type="PRINTS" id="PR00722">
    <property type="entry name" value="CHYMOTRYPSIN"/>
</dbReference>
<dbReference type="Ensembl" id="ENSUMAT00000000756.1">
    <property type="protein sequence ID" value="ENSUMAP00000000530.1"/>
    <property type="gene ID" value="ENSUMAG00000000311.1"/>
</dbReference>
<keyword evidence="3" id="KW-0378">Hydrolase</keyword>
<evidence type="ECO:0000313" key="6">
    <source>
        <dbReference type="Ensembl" id="ENSUMAP00000000530"/>
    </source>
</evidence>
<dbReference type="GO" id="GO:0004252">
    <property type="term" value="F:serine-type endopeptidase activity"/>
    <property type="evidence" value="ECO:0007669"/>
    <property type="project" value="InterPro"/>
</dbReference>
<dbReference type="InterPro" id="IPR001314">
    <property type="entry name" value="Peptidase_S1A"/>
</dbReference>
<feature type="domain" description="Peptidase S1" evidence="5">
    <location>
        <begin position="35"/>
        <end position="277"/>
    </location>
</feature>
<evidence type="ECO:0000259" key="5">
    <source>
        <dbReference type="PROSITE" id="PS50240"/>
    </source>
</evidence>
<dbReference type="InterPro" id="IPR001254">
    <property type="entry name" value="Trypsin_dom"/>
</dbReference>
<dbReference type="Gene3D" id="2.40.10.10">
    <property type="entry name" value="Trypsin-like serine proteases"/>
    <property type="match status" value="1"/>
</dbReference>
<dbReference type="InterPro" id="IPR018114">
    <property type="entry name" value="TRYPSIN_HIS"/>
</dbReference>
<evidence type="ECO:0000256" key="3">
    <source>
        <dbReference type="ARBA" id="ARBA00022801"/>
    </source>
</evidence>
<dbReference type="InterPro" id="IPR009003">
    <property type="entry name" value="Peptidase_S1_PA"/>
</dbReference>
<dbReference type="InterPro" id="IPR043504">
    <property type="entry name" value="Peptidase_S1_PA_chymotrypsin"/>
</dbReference>
<dbReference type="PROSITE" id="PS50240">
    <property type="entry name" value="TRYPSIN_DOM"/>
    <property type="match status" value="1"/>
</dbReference>
<dbReference type="Pfam" id="PF00089">
    <property type="entry name" value="Trypsin"/>
    <property type="match status" value="1"/>
</dbReference>
<dbReference type="SMART" id="SM00020">
    <property type="entry name" value="Tryp_SPc"/>
    <property type="match status" value="1"/>
</dbReference>
<dbReference type="SUPFAM" id="SSF50494">
    <property type="entry name" value="Trypsin-like serine proteases"/>
    <property type="match status" value="1"/>
</dbReference>
<dbReference type="GeneTree" id="ENSGT00940000160305"/>
<dbReference type="PANTHER" id="PTHR24253:SF79">
    <property type="entry name" value="SERINE PROTEASE 41"/>
    <property type="match status" value="1"/>
</dbReference>
<accession>A0A452SYH9</accession>
<gene>
    <name evidence="6" type="primary">PRSS22</name>
</gene>
<keyword evidence="2" id="KW-0732">Signal</keyword>
<dbReference type="AlphaFoldDB" id="A0A452SYH9"/>
<protein>
    <submittedName>
        <fullName evidence="6">Serine protease 22</fullName>
    </submittedName>
</protein>
<evidence type="ECO:0000256" key="2">
    <source>
        <dbReference type="ARBA" id="ARBA00022729"/>
    </source>
</evidence>
<organism evidence="6">
    <name type="scientific">Ursus maritimus</name>
    <name type="common">Polar bear</name>
    <name type="synonym">Thalarctos maritimus</name>
    <dbReference type="NCBI Taxonomy" id="29073"/>
    <lineage>
        <taxon>Eukaryota</taxon>
        <taxon>Metazoa</taxon>
        <taxon>Chordata</taxon>
        <taxon>Craniata</taxon>
        <taxon>Vertebrata</taxon>
        <taxon>Euteleostomi</taxon>
        <taxon>Mammalia</taxon>
        <taxon>Eutheria</taxon>
        <taxon>Laurasiatheria</taxon>
        <taxon>Carnivora</taxon>
        <taxon>Caniformia</taxon>
        <taxon>Ursidae</taxon>
        <taxon>Ursus</taxon>
    </lineage>
</organism>
<proteinExistence type="predicted"/>
<sequence length="308" mass="34266">SAPLGPPLPFSVLSTFLPSPACTRSLSSPQQLNRIVGGEDSTDAEWPWVVSIQKNGTHHCAGTLLTSRWVVTAAHCFKGYVDPSKWTAQIGELSSRPSSWKVWNFYHRYRVKDIIIYPQFGGTSLKDIALLKLSSSVTYNKYIQPICVLTSSSEFQNRTDCWVTGWGDIQEDQALRSPYVLQEVPVSIVDSSRCDYALQQPSFLSNDLNDMICAGSEDGSRDKRRLAPFRGPLACEKKGLWIQVGIVSWGSGCGRPNRPGVYTNVSRHFNWIRTLLARSGVHRPAPCLPLVLLPLLSPAFLLWLPDCT</sequence>
<keyword evidence="1" id="KW-0645">Protease</keyword>
<dbReference type="PANTHER" id="PTHR24253">
    <property type="entry name" value="TRANSMEMBRANE PROTEASE SERINE"/>
    <property type="match status" value="1"/>
</dbReference>
<evidence type="ECO:0000256" key="4">
    <source>
        <dbReference type="ARBA" id="ARBA00023157"/>
    </source>
</evidence>
<dbReference type="GO" id="GO:0006508">
    <property type="term" value="P:proteolysis"/>
    <property type="evidence" value="ECO:0007669"/>
    <property type="project" value="UniProtKB-KW"/>
</dbReference>
<reference evidence="6" key="1">
    <citation type="submission" date="2019-03" db="UniProtKB">
        <authorList>
            <consortium name="Ensembl"/>
        </authorList>
    </citation>
    <scope>IDENTIFICATION</scope>
</reference>
<keyword evidence="4" id="KW-1015">Disulfide bond</keyword>
<dbReference type="FunFam" id="2.40.10.10:FF:000024">
    <property type="entry name" value="Serine protease 53"/>
    <property type="match status" value="1"/>
</dbReference>
<name>A0A452SYH9_URSMA</name>
<evidence type="ECO:0000256" key="1">
    <source>
        <dbReference type="ARBA" id="ARBA00022670"/>
    </source>
</evidence>
<dbReference type="PROSITE" id="PS00134">
    <property type="entry name" value="TRYPSIN_HIS"/>
    <property type="match status" value="1"/>
</dbReference>
<dbReference type="CDD" id="cd00190">
    <property type="entry name" value="Tryp_SPc"/>
    <property type="match status" value="1"/>
</dbReference>